<dbReference type="GO" id="GO:0007165">
    <property type="term" value="P:signal transduction"/>
    <property type="evidence" value="ECO:0007669"/>
    <property type="project" value="UniProtKB-KW"/>
</dbReference>
<dbReference type="RefSeq" id="WP_203389060.1">
    <property type="nucleotide sequence ID" value="NZ_CP064781.1"/>
</dbReference>
<evidence type="ECO:0000256" key="8">
    <source>
        <dbReference type="PROSITE-ProRule" id="PRU00284"/>
    </source>
</evidence>
<keyword evidence="4" id="KW-1133">Transmembrane helix</keyword>
<dbReference type="Pfam" id="PF17200">
    <property type="entry name" value="sCache_2"/>
    <property type="match status" value="1"/>
</dbReference>
<comment type="subcellular location">
    <subcellularLocation>
        <location evidence="1">Cell membrane</location>
        <topology evidence="1">Multi-pass membrane protein</topology>
    </subcellularLocation>
</comment>
<sequence>MLGNMKLRSKIVLLVLAALVGMASITVFSALAAKRDLTEGRKELIKSMVEAGYNILEHYQGLEAAGKLSKEEAQRLAAEAVKVAKYGGADGKTEYLYAWTMQGVGVVHPKAEIVGQNMLEKIKDGQGRYTIKDLIAAVQTQRGAYVDTAFPRPGGKEPLPKLQYVMHFQPWGWLIGTGLYMDDLDAAFRTRVLGDLVVAAIALLVIGGVGFVVARSVLGQVGGEPGEAIDLMARAAAGDLTVDVRRAPKGSMLASFGEMLTSLRSMVTEIHAGSNKLIADAERINSAAKEVAQASQQQADATSAMAAAIEQMTVSINHISDTATETERASERAASEAAEGEQQVQTATAEINKIATSVTEASHKIRELDQRADQVSSIAQVIKEIAGQTNLLALNAAIEAARAGEQGRGFAVVADEVRKLAERTSAATVEIEQMISGIQNDTESVVGVMDAALPQVEAGVHLAEGAAKSLRDIREGASQTLTRIREVADSTKEQSVASTSIAQQVEHIAQMVEETSAAMNATAGTASELESLASELNRLVGRFRC</sequence>
<evidence type="ECO:0000313" key="11">
    <source>
        <dbReference type="EMBL" id="QRJ65530.1"/>
    </source>
</evidence>
<keyword evidence="2" id="KW-1003">Cell membrane</keyword>
<dbReference type="Gene3D" id="1.10.287.950">
    <property type="entry name" value="Methyl-accepting chemotaxis protein"/>
    <property type="match status" value="1"/>
</dbReference>
<dbReference type="EMBL" id="CP064781">
    <property type="protein sequence ID" value="QRJ65530.1"/>
    <property type="molecule type" value="Genomic_DNA"/>
</dbReference>
<dbReference type="FunFam" id="1.10.287.950:FF:000001">
    <property type="entry name" value="Methyl-accepting chemotaxis sensory transducer"/>
    <property type="match status" value="1"/>
</dbReference>
<dbReference type="PROSITE" id="PS50111">
    <property type="entry name" value="CHEMOTAXIS_TRANSDUC_2"/>
    <property type="match status" value="1"/>
</dbReference>
<dbReference type="AlphaFoldDB" id="A0A974SS82"/>
<evidence type="ECO:0000313" key="12">
    <source>
        <dbReference type="Proteomes" id="UP000663444"/>
    </source>
</evidence>
<keyword evidence="6 8" id="KW-0807">Transducer</keyword>
<dbReference type="KEGG" id="ares:IWH25_09500"/>
<dbReference type="CDD" id="cd11386">
    <property type="entry name" value="MCP_signal"/>
    <property type="match status" value="1"/>
</dbReference>
<reference evidence="11" key="1">
    <citation type="submission" date="2020-11" db="EMBL/GenBank/DDBJ databases">
        <title>Azospira restricta DSM 18626 genome sequence.</title>
        <authorList>
            <person name="Moe W.M."/>
        </authorList>
    </citation>
    <scope>NUCLEOTIDE SEQUENCE</scope>
    <source>
        <strain evidence="11">DSM 18626</strain>
    </source>
</reference>
<dbReference type="SMART" id="SM00283">
    <property type="entry name" value="MA"/>
    <property type="match status" value="1"/>
</dbReference>
<dbReference type="SUPFAM" id="SSF58104">
    <property type="entry name" value="Methyl-accepting chemotaxis protein (MCP) signaling domain"/>
    <property type="match status" value="1"/>
</dbReference>
<dbReference type="Gene3D" id="3.30.450.20">
    <property type="entry name" value="PAS domain"/>
    <property type="match status" value="1"/>
</dbReference>
<evidence type="ECO:0000256" key="6">
    <source>
        <dbReference type="ARBA" id="ARBA00023224"/>
    </source>
</evidence>
<gene>
    <name evidence="11" type="ORF">IWH25_09500</name>
</gene>
<evidence type="ECO:0000256" key="5">
    <source>
        <dbReference type="ARBA" id="ARBA00023136"/>
    </source>
</evidence>
<dbReference type="PANTHER" id="PTHR32089">
    <property type="entry name" value="METHYL-ACCEPTING CHEMOTAXIS PROTEIN MCPB"/>
    <property type="match status" value="1"/>
</dbReference>
<proteinExistence type="inferred from homology"/>
<evidence type="ECO:0000256" key="4">
    <source>
        <dbReference type="ARBA" id="ARBA00022989"/>
    </source>
</evidence>
<dbReference type="PANTHER" id="PTHR32089:SF112">
    <property type="entry name" value="LYSOZYME-LIKE PROTEIN-RELATED"/>
    <property type="match status" value="1"/>
</dbReference>
<dbReference type="GO" id="GO:0005886">
    <property type="term" value="C:plasma membrane"/>
    <property type="evidence" value="ECO:0007669"/>
    <property type="project" value="UniProtKB-SubCell"/>
</dbReference>
<feature type="domain" description="Methyl-accepting transducer" evidence="10">
    <location>
        <begin position="273"/>
        <end position="509"/>
    </location>
</feature>
<keyword evidence="5" id="KW-0472">Membrane</keyword>
<evidence type="ECO:0000256" key="9">
    <source>
        <dbReference type="SAM" id="MobiDB-lite"/>
    </source>
</evidence>
<dbReference type="GO" id="GO:0006935">
    <property type="term" value="P:chemotaxis"/>
    <property type="evidence" value="ECO:0007669"/>
    <property type="project" value="UniProtKB-ARBA"/>
</dbReference>
<name>A0A974SS82_9RHOO</name>
<organism evidence="11 12">
    <name type="scientific">Azospira restricta</name>
    <dbReference type="NCBI Taxonomy" id="404405"/>
    <lineage>
        <taxon>Bacteria</taxon>
        <taxon>Pseudomonadati</taxon>
        <taxon>Pseudomonadota</taxon>
        <taxon>Betaproteobacteria</taxon>
        <taxon>Rhodocyclales</taxon>
        <taxon>Rhodocyclaceae</taxon>
        <taxon>Azospira</taxon>
    </lineage>
</organism>
<evidence type="ECO:0000256" key="7">
    <source>
        <dbReference type="ARBA" id="ARBA00029447"/>
    </source>
</evidence>
<evidence type="ECO:0000256" key="2">
    <source>
        <dbReference type="ARBA" id="ARBA00022475"/>
    </source>
</evidence>
<keyword evidence="12" id="KW-1185">Reference proteome</keyword>
<dbReference type="InterPro" id="IPR004089">
    <property type="entry name" value="MCPsignal_dom"/>
</dbReference>
<comment type="similarity">
    <text evidence="7">Belongs to the methyl-accepting chemotaxis (MCP) protein family.</text>
</comment>
<dbReference type="Pfam" id="PF00015">
    <property type="entry name" value="MCPsignal"/>
    <property type="match status" value="1"/>
</dbReference>
<dbReference type="InterPro" id="IPR033480">
    <property type="entry name" value="sCache_2"/>
</dbReference>
<feature type="region of interest" description="Disordered" evidence="9">
    <location>
        <begin position="322"/>
        <end position="342"/>
    </location>
</feature>
<evidence type="ECO:0000256" key="1">
    <source>
        <dbReference type="ARBA" id="ARBA00004651"/>
    </source>
</evidence>
<protein>
    <submittedName>
        <fullName evidence="11">Methyl-accepting chemotaxis protein</fullName>
    </submittedName>
</protein>
<keyword evidence="3" id="KW-0812">Transmembrane</keyword>
<evidence type="ECO:0000259" key="10">
    <source>
        <dbReference type="PROSITE" id="PS50111"/>
    </source>
</evidence>
<dbReference type="SMART" id="SM01049">
    <property type="entry name" value="Cache_2"/>
    <property type="match status" value="1"/>
</dbReference>
<accession>A0A974SS82</accession>
<feature type="compositionally biased region" description="Basic and acidic residues" evidence="9">
    <location>
        <begin position="325"/>
        <end position="334"/>
    </location>
</feature>
<dbReference type="Proteomes" id="UP000663444">
    <property type="component" value="Chromosome"/>
</dbReference>
<evidence type="ECO:0000256" key="3">
    <source>
        <dbReference type="ARBA" id="ARBA00022692"/>
    </source>
</evidence>